<evidence type="ECO:0000256" key="1">
    <source>
        <dbReference type="SAM" id="MobiDB-lite"/>
    </source>
</evidence>
<dbReference type="HOGENOM" id="CLU_074543_0_0_10"/>
<gene>
    <name evidence="3" type="ORF">Gilli_0487</name>
</gene>
<dbReference type="GO" id="GO:0019684">
    <property type="term" value="P:photosynthesis, light reaction"/>
    <property type="evidence" value="ECO:0007669"/>
    <property type="project" value="InterPro"/>
</dbReference>
<feature type="region of interest" description="Disordered" evidence="1">
    <location>
        <begin position="200"/>
        <end position="274"/>
    </location>
</feature>
<dbReference type="InterPro" id="IPR014747">
    <property type="entry name" value="Bac_photo_RC_H_C"/>
</dbReference>
<feature type="compositionally biased region" description="Basic and acidic residues" evidence="1">
    <location>
        <begin position="200"/>
        <end position="231"/>
    </location>
</feature>
<dbReference type="STRING" id="865937.Gilli_0487"/>
<dbReference type="Proteomes" id="UP000003844">
    <property type="component" value="Unassembled WGS sequence"/>
</dbReference>
<dbReference type="OrthoDB" id="1422173at2"/>
<feature type="region of interest" description="Disordered" evidence="1">
    <location>
        <begin position="154"/>
        <end position="185"/>
    </location>
</feature>
<dbReference type="InterPro" id="IPR027275">
    <property type="entry name" value="PRC-brl_dom"/>
</dbReference>
<organism evidence="3 4">
    <name type="scientific">Gillisia limnaea (strain DSM 15749 / LMG 21470 / R-8282)</name>
    <dbReference type="NCBI Taxonomy" id="865937"/>
    <lineage>
        <taxon>Bacteria</taxon>
        <taxon>Pseudomonadati</taxon>
        <taxon>Bacteroidota</taxon>
        <taxon>Flavobacteriia</taxon>
        <taxon>Flavobacteriales</taxon>
        <taxon>Flavobacteriaceae</taxon>
        <taxon>Gillisia</taxon>
    </lineage>
</organism>
<dbReference type="AlphaFoldDB" id="H2BZ70"/>
<dbReference type="eggNOG" id="COG5183">
    <property type="taxonomic scope" value="Bacteria"/>
</dbReference>
<dbReference type="RefSeq" id="WP_006987525.1">
    <property type="nucleotide sequence ID" value="NZ_JH594606.1"/>
</dbReference>
<proteinExistence type="predicted"/>
<dbReference type="InterPro" id="IPR011033">
    <property type="entry name" value="PRC_barrel-like_sf"/>
</dbReference>
<dbReference type="EMBL" id="JH594606">
    <property type="protein sequence ID" value="EHQ01199.1"/>
    <property type="molecule type" value="Genomic_DNA"/>
</dbReference>
<dbReference type="Pfam" id="PF05239">
    <property type="entry name" value="PRC"/>
    <property type="match status" value="1"/>
</dbReference>
<sequence length="274" mass="32427">MKDDKKHLYYLEELSDYKVDSHYTNVSGWPVRDNDNRVIGKVSNLLVNLNLEKVVYLDVEVDNTIIDANHDPYASPANKGVREFVNKKGENHIIIPIGMVTIDDKQKFVFTDSIDYQTFAGTKRMTSGANIDRDYEMMVLNSYNRDRRTRYDEDFEGNREHKKDSAYAADRRKEGDAGYDKANDNIENIREELTAERKQLEEERSKLEAERNALREERKKLETERKRHIQDETAPENIETEYEEPGEFRNKENQYPDDDSFYKRREFDRSNDLD</sequence>
<protein>
    <recommendedName>
        <fullName evidence="2">PRC-barrel domain-containing protein</fullName>
    </recommendedName>
</protein>
<evidence type="ECO:0000259" key="2">
    <source>
        <dbReference type="Pfam" id="PF05239"/>
    </source>
</evidence>
<dbReference type="SUPFAM" id="SSF50346">
    <property type="entry name" value="PRC-barrel domain"/>
    <property type="match status" value="1"/>
</dbReference>
<reference evidence="4" key="1">
    <citation type="journal article" date="2012" name="Stand. Genomic Sci.">
        <title>Genome sequence of the Antarctic rhodopsins-containing flavobacterium Gillisia limnaea type strain (R-8282(T)).</title>
        <authorList>
            <person name="Riedel T."/>
            <person name="Held B."/>
            <person name="Nolan M."/>
            <person name="Lucas S."/>
            <person name="Lapidus A."/>
            <person name="Tice H."/>
            <person name="Del Rio T.G."/>
            <person name="Cheng J.F."/>
            <person name="Han C."/>
            <person name="Tapia R."/>
            <person name="Goodwin L.A."/>
            <person name="Pitluck S."/>
            <person name="Liolios K."/>
            <person name="Mavromatis K."/>
            <person name="Pagani I."/>
            <person name="Ivanova N."/>
            <person name="Mikhailova N."/>
            <person name="Pati A."/>
            <person name="Chen A."/>
            <person name="Palaniappan K."/>
            <person name="Land M."/>
            <person name="Rohde M."/>
            <person name="Tindall B.J."/>
            <person name="Detter J.C."/>
            <person name="Goker M."/>
            <person name="Bristow J."/>
            <person name="Eisen J.A."/>
            <person name="Markowitz V."/>
            <person name="Hugenholtz P."/>
            <person name="Kyrpides N.C."/>
            <person name="Klenk H.P."/>
            <person name="Woyke T."/>
        </authorList>
    </citation>
    <scope>NUCLEOTIDE SEQUENCE [LARGE SCALE GENOMIC DNA]</scope>
    <source>
        <strain evidence="4">DSM 15749 / LMG 21470 / R-8282</strain>
    </source>
</reference>
<keyword evidence="4" id="KW-1185">Reference proteome</keyword>
<evidence type="ECO:0000313" key="3">
    <source>
        <dbReference type="EMBL" id="EHQ01199.1"/>
    </source>
</evidence>
<feature type="domain" description="PRC-barrel" evidence="2">
    <location>
        <begin position="22"/>
        <end position="95"/>
    </location>
</feature>
<name>H2BZ70_GILLR</name>
<evidence type="ECO:0000313" key="4">
    <source>
        <dbReference type="Proteomes" id="UP000003844"/>
    </source>
</evidence>
<feature type="compositionally biased region" description="Basic and acidic residues" evidence="1">
    <location>
        <begin position="246"/>
        <end position="274"/>
    </location>
</feature>
<accession>H2BZ70</accession>
<dbReference type="GO" id="GO:0030077">
    <property type="term" value="C:plasma membrane light-harvesting complex"/>
    <property type="evidence" value="ECO:0007669"/>
    <property type="project" value="InterPro"/>
</dbReference>
<dbReference type="Gene3D" id="3.90.50.10">
    <property type="entry name" value="Photosynthetic Reaction Center, subunit H, domain 2"/>
    <property type="match status" value="1"/>
</dbReference>